<evidence type="ECO:0000256" key="1">
    <source>
        <dbReference type="SAM" id="MobiDB-lite"/>
    </source>
</evidence>
<feature type="region of interest" description="Disordered" evidence="1">
    <location>
        <begin position="1"/>
        <end position="24"/>
    </location>
</feature>
<accession>A0A8X6RU96</accession>
<proteinExistence type="predicted"/>
<keyword evidence="3" id="KW-1185">Reference proteome</keyword>
<dbReference type="EMBL" id="BMAU01021203">
    <property type="protein sequence ID" value="GFX98914.1"/>
    <property type="molecule type" value="Genomic_DNA"/>
</dbReference>
<comment type="caution">
    <text evidence="2">The sequence shown here is derived from an EMBL/GenBank/DDBJ whole genome shotgun (WGS) entry which is preliminary data.</text>
</comment>
<name>A0A8X6RU96_TRICX</name>
<evidence type="ECO:0000313" key="2">
    <source>
        <dbReference type="EMBL" id="GFX98914.1"/>
    </source>
</evidence>
<dbReference type="AlphaFoldDB" id="A0A8X6RU96"/>
<organism evidence="2 3">
    <name type="scientific">Trichonephila clavipes</name>
    <name type="common">Golden silk orbweaver</name>
    <name type="synonym">Nephila clavipes</name>
    <dbReference type="NCBI Taxonomy" id="2585209"/>
    <lineage>
        <taxon>Eukaryota</taxon>
        <taxon>Metazoa</taxon>
        <taxon>Ecdysozoa</taxon>
        <taxon>Arthropoda</taxon>
        <taxon>Chelicerata</taxon>
        <taxon>Arachnida</taxon>
        <taxon>Araneae</taxon>
        <taxon>Araneomorphae</taxon>
        <taxon>Entelegynae</taxon>
        <taxon>Araneoidea</taxon>
        <taxon>Nephilidae</taxon>
        <taxon>Trichonephila</taxon>
    </lineage>
</organism>
<protein>
    <submittedName>
        <fullName evidence="2">Uncharacterized protein</fullName>
    </submittedName>
</protein>
<sequence>MEGDVSARRSTPAPHGEESRFNLQDHDGRIRVRRCAGERCLPECVIERHSGLTPGVMVEDVQLSSALSLAVDESCDIKDFAQVAFFLRYMSSRGTSTALGTKERGR</sequence>
<evidence type="ECO:0000313" key="3">
    <source>
        <dbReference type="Proteomes" id="UP000887159"/>
    </source>
</evidence>
<gene>
    <name evidence="2" type="primary">NCL1_36488</name>
    <name evidence="2" type="ORF">TNCV_1504901</name>
</gene>
<dbReference type="Proteomes" id="UP000887159">
    <property type="component" value="Unassembled WGS sequence"/>
</dbReference>
<feature type="compositionally biased region" description="Basic and acidic residues" evidence="1">
    <location>
        <begin position="15"/>
        <end position="24"/>
    </location>
</feature>
<reference evidence="2" key="1">
    <citation type="submission" date="2020-08" db="EMBL/GenBank/DDBJ databases">
        <title>Multicomponent nature underlies the extraordinary mechanical properties of spider dragline silk.</title>
        <authorList>
            <person name="Kono N."/>
            <person name="Nakamura H."/>
            <person name="Mori M."/>
            <person name="Yoshida Y."/>
            <person name="Ohtoshi R."/>
            <person name="Malay A.D."/>
            <person name="Moran D.A.P."/>
            <person name="Tomita M."/>
            <person name="Numata K."/>
            <person name="Arakawa K."/>
        </authorList>
    </citation>
    <scope>NUCLEOTIDE SEQUENCE</scope>
</reference>